<keyword evidence="4 9" id="KW-1133">Transmembrane helix</keyword>
<proteinExistence type="predicted"/>
<dbReference type="Gene3D" id="1.10.10.60">
    <property type="entry name" value="Homeodomain-like"/>
    <property type="match status" value="2"/>
</dbReference>
<dbReference type="SUPFAM" id="SSF46689">
    <property type="entry name" value="Homeodomain-like"/>
    <property type="match status" value="2"/>
</dbReference>
<evidence type="ECO:0000259" key="10">
    <source>
        <dbReference type="PROSITE" id="PS01124"/>
    </source>
</evidence>
<evidence type="ECO:0000256" key="2">
    <source>
        <dbReference type="ARBA" id="ARBA00022475"/>
    </source>
</evidence>
<gene>
    <name evidence="11" type="ORF">E1757_01035</name>
</gene>
<dbReference type="InterPro" id="IPR018062">
    <property type="entry name" value="HTH_AraC-typ_CS"/>
</dbReference>
<name>A0A4R5KWS2_9BACL</name>
<keyword evidence="6" id="KW-0238">DNA-binding</keyword>
<feature type="domain" description="HTH araC/xylS-type" evidence="10">
    <location>
        <begin position="678"/>
        <end position="776"/>
    </location>
</feature>
<dbReference type="CDD" id="cd18774">
    <property type="entry name" value="PDC2_HK_sensor"/>
    <property type="match status" value="1"/>
</dbReference>
<evidence type="ECO:0000256" key="9">
    <source>
        <dbReference type="SAM" id="Phobius"/>
    </source>
</evidence>
<evidence type="ECO:0000256" key="7">
    <source>
        <dbReference type="ARBA" id="ARBA00023136"/>
    </source>
</evidence>
<keyword evidence="2" id="KW-1003">Cell membrane</keyword>
<accession>A0A4R5KWS2</accession>
<dbReference type="Proteomes" id="UP000295636">
    <property type="component" value="Unassembled WGS sequence"/>
</dbReference>
<dbReference type="PROSITE" id="PS01124">
    <property type="entry name" value="HTH_ARAC_FAMILY_2"/>
    <property type="match status" value="1"/>
</dbReference>
<evidence type="ECO:0000256" key="3">
    <source>
        <dbReference type="ARBA" id="ARBA00022692"/>
    </source>
</evidence>
<dbReference type="GO" id="GO:0005886">
    <property type="term" value="C:plasma membrane"/>
    <property type="evidence" value="ECO:0007669"/>
    <property type="project" value="UniProtKB-SubCell"/>
</dbReference>
<dbReference type="EMBL" id="SMRT01000001">
    <property type="protein sequence ID" value="TDG00257.1"/>
    <property type="molecule type" value="Genomic_DNA"/>
</dbReference>
<dbReference type="PROSITE" id="PS00041">
    <property type="entry name" value="HTH_ARAC_FAMILY_1"/>
    <property type="match status" value="1"/>
</dbReference>
<dbReference type="Pfam" id="PF02743">
    <property type="entry name" value="dCache_1"/>
    <property type="match status" value="1"/>
</dbReference>
<dbReference type="AlphaFoldDB" id="A0A4R5KWS2"/>
<keyword evidence="12" id="KW-1185">Reference proteome</keyword>
<comment type="caution">
    <text evidence="11">The sequence shown here is derived from an EMBL/GenBank/DDBJ whole genome shotgun (WGS) entry which is preliminary data.</text>
</comment>
<protein>
    <submittedName>
        <fullName evidence="11">AraC family transcriptional regulator</fullName>
    </submittedName>
</protein>
<keyword evidence="8" id="KW-0804">Transcription</keyword>
<dbReference type="Gene3D" id="3.30.450.20">
    <property type="entry name" value="PAS domain"/>
    <property type="match status" value="1"/>
</dbReference>
<evidence type="ECO:0000256" key="8">
    <source>
        <dbReference type="ARBA" id="ARBA00023163"/>
    </source>
</evidence>
<dbReference type="GO" id="GO:0043565">
    <property type="term" value="F:sequence-specific DNA binding"/>
    <property type="evidence" value="ECO:0007669"/>
    <property type="project" value="InterPro"/>
</dbReference>
<keyword evidence="7 9" id="KW-0472">Membrane</keyword>
<dbReference type="PANTHER" id="PTHR43280">
    <property type="entry name" value="ARAC-FAMILY TRANSCRIPTIONAL REGULATOR"/>
    <property type="match status" value="1"/>
</dbReference>
<dbReference type="Pfam" id="PF17853">
    <property type="entry name" value="GGDEF_2"/>
    <property type="match status" value="1"/>
</dbReference>
<dbReference type="OrthoDB" id="1975037at2"/>
<evidence type="ECO:0000256" key="1">
    <source>
        <dbReference type="ARBA" id="ARBA00004651"/>
    </source>
</evidence>
<dbReference type="InterPro" id="IPR018060">
    <property type="entry name" value="HTH_AraC"/>
</dbReference>
<dbReference type="SMART" id="SM00342">
    <property type="entry name" value="HTH_ARAC"/>
    <property type="match status" value="1"/>
</dbReference>
<evidence type="ECO:0000256" key="5">
    <source>
        <dbReference type="ARBA" id="ARBA00023015"/>
    </source>
</evidence>
<feature type="transmembrane region" description="Helical" evidence="9">
    <location>
        <begin position="304"/>
        <end position="327"/>
    </location>
</feature>
<evidence type="ECO:0000313" key="11">
    <source>
        <dbReference type="EMBL" id="TDG00257.1"/>
    </source>
</evidence>
<evidence type="ECO:0000256" key="4">
    <source>
        <dbReference type="ARBA" id="ARBA00022989"/>
    </source>
</evidence>
<dbReference type="PANTHER" id="PTHR43280:SF2">
    <property type="entry name" value="HTH-TYPE TRANSCRIPTIONAL REGULATOR EXSA"/>
    <property type="match status" value="1"/>
</dbReference>
<comment type="subcellular location">
    <subcellularLocation>
        <location evidence="1">Cell membrane</location>
        <topology evidence="1">Multi-pass membrane protein</topology>
    </subcellularLocation>
</comment>
<organism evidence="11 12">
    <name type="scientific">Paenibacillus piri</name>
    <dbReference type="NCBI Taxonomy" id="2547395"/>
    <lineage>
        <taxon>Bacteria</taxon>
        <taxon>Bacillati</taxon>
        <taxon>Bacillota</taxon>
        <taxon>Bacilli</taxon>
        <taxon>Bacillales</taxon>
        <taxon>Paenibacillaceae</taxon>
        <taxon>Paenibacillus</taxon>
    </lineage>
</organism>
<sequence length="780" mass="89539">MHLGKIWKYFRIRNWGLFIKLFIPLLLALIIPVAAVSFINYDVSKRNLEAEVGQSNLSTLQQTNVAIDTILQTTEKMQYHLVRYPEVQSFLDQYLNISHYQDVDIINKVTQTTEAYMEGSPFISNIYFFSSSNRLLVSAYTGINRKMTEQEIRNMERLSESENGSVWLAPYQQGLFAEEMENVQLIKFLYKGKGQINGFIDIQLNNKELLRLIEDIYIRKSGYITVLDDNGRVVLSKKGMNVLDRLSNQTPWLNGAEGSVKLIGQDQREWLVSYTTSGYNGWKYVASVPVDELQNKSLVIRSNIMLTCLLFAVIAVIVSLGTAQGLYSPIRSIRSLLRGVTVNERKLRQLLLRKDELGQINEAIQEIAAVKEQWEHSLPELKNYFLYRLAADDSSVRNDIQRYAAFFGLPVAAHYVVLVILFGQSPGTAMQGQTGRADDDNSFRTLVSKAFSDFFGEWPAAGEATGFFDQNNRFLGIVSFGGERERFAVDFPKELKRYCHEFHESLAARYGLQTDIVVGSLCDGLDRLHESFRDAMKALKYTFVLGPNVVIFSHEMEDKPAADPVKLDYAEYIKNALDAGRYKQAADIVKELRDVLKNNRYLSDSYVFHYRSLVNIIIQHIRTAPAANGWPLGEAQHKFARFEQEFANVDEATDWLCGMLERMDAERDDRQSLHIIAQKVVDIIESEYDQDPSLAELAERLDVTPGYLSRLFKDQLGQNFKEYLTAFKIEKAKRLLIETDYPIETIARKVGYNNHNQFARMFKKHVQVSAMEYRNRMSRR</sequence>
<dbReference type="InterPro" id="IPR009057">
    <property type="entry name" value="Homeodomain-like_sf"/>
</dbReference>
<keyword evidence="5" id="KW-0805">Transcription regulation</keyword>
<evidence type="ECO:0000313" key="12">
    <source>
        <dbReference type="Proteomes" id="UP000295636"/>
    </source>
</evidence>
<evidence type="ECO:0000256" key="6">
    <source>
        <dbReference type="ARBA" id="ARBA00023125"/>
    </source>
</evidence>
<dbReference type="Pfam" id="PF12833">
    <property type="entry name" value="HTH_18"/>
    <property type="match status" value="1"/>
</dbReference>
<keyword evidence="3 9" id="KW-0812">Transmembrane</keyword>
<dbReference type="InterPro" id="IPR033479">
    <property type="entry name" value="dCache_1"/>
</dbReference>
<dbReference type="GO" id="GO:0003700">
    <property type="term" value="F:DNA-binding transcription factor activity"/>
    <property type="evidence" value="ECO:0007669"/>
    <property type="project" value="InterPro"/>
</dbReference>
<dbReference type="InterPro" id="IPR041522">
    <property type="entry name" value="CdaR_GGDEF"/>
</dbReference>
<reference evidence="11 12" key="1">
    <citation type="submission" date="2019-03" db="EMBL/GenBank/DDBJ databases">
        <title>This is whole genome sequence of Paenibacillus sp MS74 strain.</title>
        <authorList>
            <person name="Trinh H.N."/>
        </authorList>
    </citation>
    <scope>NUCLEOTIDE SEQUENCE [LARGE SCALE GENOMIC DNA]</scope>
    <source>
        <strain evidence="11 12">MS74</strain>
    </source>
</reference>